<evidence type="ECO:0000313" key="2">
    <source>
        <dbReference type="Proteomes" id="UP000001423"/>
    </source>
</evidence>
<dbReference type="KEGG" id="pmt:PMT_1182"/>
<dbReference type="InterPro" id="IPR054651">
    <property type="entry name" value="Npun_F0494-like"/>
</dbReference>
<dbReference type="NCBIfam" id="NF045586">
    <property type="entry name" value="Npun_F0494_fam"/>
    <property type="match status" value="1"/>
</dbReference>
<organism evidence="1 2">
    <name type="scientific">Prochlorococcus marinus (strain MIT 9313)</name>
    <dbReference type="NCBI Taxonomy" id="74547"/>
    <lineage>
        <taxon>Bacteria</taxon>
        <taxon>Bacillati</taxon>
        <taxon>Cyanobacteriota</taxon>
        <taxon>Cyanophyceae</taxon>
        <taxon>Synechococcales</taxon>
        <taxon>Prochlorococcaceae</taxon>
        <taxon>Prochlorococcus</taxon>
    </lineage>
</organism>
<reference evidence="1 2" key="1">
    <citation type="journal article" date="2003" name="Nature">
        <title>Genome divergence in two Prochlorococcus ecotypes reflects oceanic niche differentiation.</title>
        <authorList>
            <person name="Rocap G."/>
            <person name="Larimer F.W."/>
            <person name="Lamerdin J.E."/>
            <person name="Malfatti S."/>
            <person name="Chain P."/>
            <person name="Ahlgren N.A."/>
            <person name="Arellano A."/>
            <person name="Coleman M."/>
            <person name="Hauser L."/>
            <person name="Hess W.R."/>
            <person name="Johnson Z.I."/>
            <person name="Land M.L."/>
            <person name="Lindell D."/>
            <person name="Post A.F."/>
            <person name="Regala W."/>
            <person name="Shah M."/>
            <person name="Shaw S.L."/>
            <person name="Steglich C."/>
            <person name="Sullivan M.B."/>
            <person name="Ting C.S."/>
            <person name="Tolonen A."/>
            <person name="Webb E.A."/>
            <person name="Zinser E.R."/>
            <person name="Chisholm S.W."/>
        </authorList>
    </citation>
    <scope>NUCLEOTIDE SEQUENCE [LARGE SCALE GENOMIC DNA]</scope>
    <source>
        <strain evidence="2">MIT 9313</strain>
    </source>
</reference>
<dbReference type="eggNOG" id="ENOG5032U5E">
    <property type="taxonomic scope" value="Bacteria"/>
</dbReference>
<dbReference type="HOGENOM" id="CLU_134859_1_0_3"/>
<evidence type="ECO:0000313" key="1">
    <source>
        <dbReference type="EMBL" id="CAE21357.1"/>
    </source>
</evidence>
<dbReference type="EMBL" id="BX548175">
    <property type="protein sequence ID" value="CAE21357.1"/>
    <property type="molecule type" value="Genomic_DNA"/>
</dbReference>
<gene>
    <name evidence="1" type="ordered locus">PMT_1182</name>
</gene>
<protein>
    <submittedName>
        <fullName evidence="1">Uncharacterized protein</fullName>
    </submittedName>
</protein>
<dbReference type="AlphaFoldDB" id="Q7V6H7"/>
<proteinExistence type="predicted"/>
<accession>Q7V6H7</accession>
<sequence>MKQSTAGWRSRGKHQHNQLQQREQVLRLPLMVDLAFVAMTSEMELLDMRSKKRAAQAMRCLRFDTRFYTDAQATGLNAESVWQQARQYCLPGCSWFQRADAVEADFRWLITVGVLRREVDGQGLTAKIRLTPLGRQLLEQSPGLPTQQAGIFERLQHNLRRLWPRQ</sequence>
<name>Q7V6H7_PROMM</name>
<dbReference type="Proteomes" id="UP000001423">
    <property type="component" value="Chromosome"/>
</dbReference>
<keyword evidence="2" id="KW-1185">Reference proteome</keyword>